<evidence type="ECO:0000256" key="9">
    <source>
        <dbReference type="ARBA" id="ARBA00022840"/>
    </source>
</evidence>
<dbReference type="InterPro" id="IPR011762">
    <property type="entry name" value="COA_CT_N"/>
</dbReference>
<dbReference type="GO" id="GO:0003989">
    <property type="term" value="F:acetyl-CoA carboxylase activity"/>
    <property type="evidence" value="ECO:0007669"/>
    <property type="project" value="InterPro"/>
</dbReference>
<keyword evidence="9 13" id="KW-0067">ATP-binding</keyword>
<comment type="similarity">
    <text evidence="13">Belongs to the AccD/PCCB family.</text>
</comment>
<keyword evidence="5 13" id="KW-0547">Nucleotide-binding</keyword>
<evidence type="ECO:0000256" key="4">
    <source>
        <dbReference type="ARBA" id="ARBA00022723"/>
    </source>
</evidence>
<dbReference type="GO" id="GO:0016743">
    <property type="term" value="F:carboxyl- or carbamoyltransferase activity"/>
    <property type="evidence" value="ECO:0007669"/>
    <property type="project" value="UniProtKB-UniRule"/>
</dbReference>
<protein>
    <recommendedName>
        <fullName evidence="13">Acetyl-coenzyme A carboxylase carboxyl transferase subunit beta</fullName>
        <shortName evidence="13">ACCase subunit beta</shortName>
        <shortName evidence="13">Acetyl-CoA carboxylase carboxyltransferase subunit beta</shortName>
        <ecNumber evidence="13">2.1.3.15</ecNumber>
    </recommendedName>
</protein>
<keyword evidence="8 13" id="KW-0862">Zinc</keyword>
<feature type="zinc finger region" description="C4-type" evidence="13">
    <location>
        <begin position="31"/>
        <end position="53"/>
    </location>
</feature>
<keyword evidence="3 13" id="KW-0808">Transferase</keyword>
<dbReference type="PROSITE" id="PS50980">
    <property type="entry name" value="COA_CT_NTER"/>
    <property type="match status" value="1"/>
</dbReference>
<organism evidence="15 16">
    <name type="scientific">Zymobacter palmae</name>
    <dbReference type="NCBI Taxonomy" id="33074"/>
    <lineage>
        <taxon>Bacteria</taxon>
        <taxon>Pseudomonadati</taxon>
        <taxon>Pseudomonadota</taxon>
        <taxon>Gammaproteobacteria</taxon>
        <taxon>Oceanospirillales</taxon>
        <taxon>Halomonadaceae</taxon>
        <taxon>Zymobacter group</taxon>
        <taxon>Zymobacter</taxon>
    </lineage>
</organism>
<dbReference type="GO" id="GO:0006633">
    <property type="term" value="P:fatty acid biosynthetic process"/>
    <property type="evidence" value="ECO:0007669"/>
    <property type="project" value="UniProtKB-KW"/>
</dbReference>
<evidence type="ECO:0000313" key="15">
    <source>
        <dbReference type="EMBL" id="BBG29900.1"/>
    </source>
</evidence>
<dbReference type="STRING" id="1123510.GCA_000620025_02529"/>
<evidence type="ECO:0000256" key="13">
    <source>
        <dbReference type="HAMAP-Rule" id="MF_01395"/>
    </source>
</evidence>
<dbReference type="InterPro" id="IPR034733">
    <property type="entry name" value="AcCoA_carboxyl_beta"/>
</dbReference>
<dbReference type="GO" id="GO:2001295">
    <property type="term" value="P:malonyl-CoA biosynthetic process"/>
    <property type="evidence" value="ECO:0007669"/>
    <property type="project" value="UniProtKB-UniRule"/>
</dbReference>
<evidence type="ECO:0000256" key="6">
    <source>
        <dbReference type="ARBA" id="ARBA00022771"/>
    </source>
</evidence>
<keyword evidence="10 13" id="KW-0443">Lipid metabolism</keyword>
<evidence type="ECO:0000256" key="1">
    <source>
        <dbReference type="ARBA" id="ARBA00004496"/>
    </source>
</evidence>
<dbReference type="PANTHER" id="PTHR42995:SF5">
    <property type="entry name" value="ACETYL-COENZYME A CARBOXYLASE CARBOXYL TRANSFERASE SUBUNIT BETA, CHLOROPLASTIC"/>
    <property type="match status" value="1"/>
</dbReference>
<dbReference type="OrthoDB" id="9772975at2"/>
<accession>A0A348HE48</accession>
<keyword evidence="6 13" id="KW-0863">Zinc-finger</keyword>
<reference evidence="15 16" key="1">
    <citation type="submission" date="2018-09" db="EMBL/GenBank/DDBJ databases">
        <title>Zymobacter palmae IAM14233 (=T109) whole genome analysis.</title>
        <authorList>
            <person name="Yanase H."/>
        </authorList>
    </citation>
    <scope>NUCLEOTIDE SEQUENCE [LARGE SCALE GENOMIC DNA]</scope>
    <source>
        <strain evidence="15 16">IAM14233</strain>
    </source>
</reference>
<feature type="binding site" evidence="13">
    <location>
        <position position="31"/>
    </location>
    <ligand>
        <name>Zn(2+)</name>
        <dbReference type="ChEBI" id="CHEBI:29105"/>
    </ligand>
</feature>
<comment type="cofactor">
    <cofactor evidence="13">
        <name>Zn(2+)</name>
        <dbReference type="ChEBI" id="CHEBI:29105"/>
    </cofactor>
    <text evidence="13">Binds 1 zinc ion per subunit.</text>
</comment>
<dbReference type="UniPathway" id="UPA00655">
    <property type="reaction ID" value="UER00711"/>
</dbReference>
<dbReference type="SUPFAM" id="SSF52096">
    <property type="entry name" value="ClpP/crotonase"/>
    <property type="match status" value="1"/>
</dbReference>
<evidence type="ECO:0000256" key="12">
    <source>
        <dbReference type="ARBA" id="ARBA00025280"/>
    </source>
</evidence>
<feature type="binding site" evidence="13">
    <location>
        <position position="34"/>
    </location>
    <ligand>
        <name>Zn(2+)</name>
        <dbReference type="ChEBI" id="CHEBI:29105"/>
    </ligand>
</feature>
<evidence type="ECO:0000256" key="2">
    <source>
        <dbReference type="ARBA" id="ARBA00022516"/>
    </source>
</evidence>
<comment type="pathway">
    <text evidence="13">Lipid metabolism; malonyl-CoA biosynthesis; malonyl-CoA from acetyl-CoA: step 1/1.</text>
</comment>
<dbReference type="HAMAP" id="MF_01395">
    <property type="entry name" value="AcetylCoA_CT_beta"/>
    <property type="match status" value="1"/>
</dbReference>
<evidence type="ECO:0000256" key="3">
    <source>
        <dbReference type="ARBA" id="ARBA00022679"/>
    </source>
</evidence>
<dbReference type="Proteomes" id="UP000267342">
    <property type="component" value="Chromosome"/>
</dbReference>
<dbReference type="GO" id="GO:0008270">
    <property type="term" value="F:zinc ion binding"/>
    <property type="evidence" value="ECO:0007669"/>
    <property type="project" value="UniProtKB-UniRule"/>
</dbReference>
<dbReference type="NCBIfam" id="TIGR00515">
    <property type="entry name" value="accD"/>
    <property type="match status" value="1"/>
</dbReference>
<dbReference type="Gene3D" id="3.90.226.10">
    <property type="entry name" value="2-enoyl-CoA Hydratase, Chain A, domain 1"/>
    <property type="match status" value="1"/>
</dbReference>
<keyword evidence="13" id="KW-0963">Cytoplasm</keyword>
<keyword evidence="4 13" id="KW-0479">Metal-binding</keyword>
<evidence type="ECO:0000256" key="5">
    <source>
        <dbReference type="ARBA" id="ARBA00022741"/>
    </source>
</evidence>
<keyword evidence="7 13" id="KW-0276">Fatty acid metabolism</keyword>
<evidence type="ECO:0000259" key="14">
    <source>
        <dbReference type="PROSITE" id="PS50980"/>
    </source>
</evidence>
<feature type="binding site" evidence="13">
    <location>
        <position position="53"/>
    </location>
    <ligand>
        <name>Zn(2+)</name>
        <dbReference type="ChEBI" id="CHEBI:29105"/>
    </ligand>
</feature>
<dbReference type="EC" id="2.1.3.15" evidence="13"/>
<dbReference type="AlphaFoldDB" id="A0A348HE48"/>
<evidence type="ECO:0000256" key="11">
    <source>
        <dbReference type="ARBA" id="ARBA00023160"/>
    </source>
</evidence>
<dbReference type="GO" id="GO:0009329">
    <property type="term" value="C:acetate CoA-transferase complex"/>
    <property type="evidence" value="ECO:0007669"/>
    <property type="project" value="TreeGrafter"/>
</dbReference>
<dbReference type="EMBL" id="AP018933">
    <property type="protein sequence ID" value="BBG29900.1"/>
    <property type="molecule type" value="Genomic_DNA"/>
</dbReference>
<keyword evidence="16" id="KW-1185">Reference proteome</keyword>
<name>A0A348HE48_9GAMM</name>
<dbReference type="KEGG" id="zpl:ZBT109_1139"/>
<sequence length="290" mass="32519">MSWLDKIVPSMGRTKRADRRSNIPDGLWHKCPSCEAVLYRPELERHDNVCPKCDHHLRMSARKRLNWFLDEDGREEIAADLLPIDRLKFKDSKRYKDRLSAAQKNTGENDALIAMRGRLNGLDVVAVAFDFSFMGGSMGTVVGEKFVRAAERAYEERIPLVCFAASGGARMQEGLFSLMQMAKTSAVIEKLKSAAVPFISVLTDPVFGGVTASLAMLGDINVAEPKALIGFAGPRVIEQTVREKLPEGFQRSEFLLEHGTVDMIVHRGELRDTLERMMRKFVHAPSRKQA</sequence>
<keyword evidence="11 13" id="KW-0275">Fatty acid biosynthesis</keyword>
<dbReference type="PANTHER" id="PTHR42995">
    <property type="entry name" value="ACETYL-COENZYME A CARBOXYLASE CARBOXYL TRANSFERASE SUBUNIT BETA, CHLOROPLASTIC"/>
    <property type="match status" value="1"/>
</dbReference>
<dbReference type="PRINTS" id="PR01070">
    <property type="entry name" value="ACCCTRFRASEB"/>
</dbReference>
<keyword evidence="2 13" id="KW-0444">Lipid biosynthesis</keyword>
<evidence type="ECO:0000256" key="8">
    <source>
        <dbReference type="ARBA" id="ARBA00022833"/>
    </source>
</evidence>
<dbReference type="InterPro" id="IPR000438">
    <property type="entry name" value="Acetyl_CoA_COase_Trfase_b_su"/>
</dbReference>
<evidence type="ECO:0000313" key="16">
    <source>
        <dbReference type="Proteomes" id="UP000267342"/>
    </source>
</evidence>
<comment type="subunit">
    <text evidence="13">Acetyl-CoA carboxylase is a heterohexamer composed of biotin carboxyl carrier protein (AccB), biotin carboxylase (AccC) and two subunits each of ACCase subunit alpha (AccA) and ACCase subunit beta (AccD).</text>
</comment>
<feature type="binding site" evidence="13">
    <location>
        <position position="50"/>
    </location>
    <ligand>
        <name>Zn(2+)</name>
        <dbReference type="ChEBI" id="CHEBI:29105"/>
    </ligand>
</feature>
<dbReference type="RefSeq" id="WP_051523950.1">
    <property type="nucleotide sequence ID" value="NZ_AP018933.1"/>
</dbReference>
<proteinExistence type="inferred from homology"/>
<dbReference type="GO" id="GO:0005524">
    <property type="term" value="F:ATP binding"/>
    <property type="evidence" value="ECO:0007669"/>
    <property type="project" value="UniProtKB-KW"/>
</dbReference>
<dbReference type="Pfam" id="PF17848">
    <property type="entry name" value="Zn_ribbon_ACC"/>
    <property type="match status" value="1"/>
</dbReference>
<dbReference type="InterPro" id="IPR029045">
    <property type="entry name" value="ClpP/crotonase-like_dom_sf"/>
</dbReference>
<comment type="catalytic activity">
    <reaction evidence="13">
        <text>N(6)-carboxybiotinyl-L-lysyl-[protein] + acetyl-CoA = N(6)-biotinyl-L-lysyl-[protein] + malonyl-CoA</text>
        <dbReference type="Rhea" id="RHEA:54728"/>
        <dbReference type="Rhea" id="RHEA-COMP:10505"/>
        <dbReference type="Rhea" id="RHEA-COMP:10506"/>
        <dbReference type="ChEBI" id="CHEBI:57288"/>
        <dbReference type="ChEBI" id="CHEBI:57384"/>
        <dbReference type="ChEBI" id="CHEBI:83144"/>
        <dbReference type="ChEBI" id="CHEBI:83145"/>
        <dbReference type="EC" id="2.1.3.15"/>
    </reaction>
</comment>
<feature type="domain" description="CoA carboxyltransferase N-terminal" evidence="14">
    <location>
        <begin position="27"/>
        <end position="290"/>
    </location>
</feature>
<evidence type="ECO:0000256" key="10">
    <source>
        <dbReference type="ARBA" id="ARBA00023098"/>
    </source>
</evidence>
<dbReference type="InterPro" id="IPR041010">
    <property type="entry name" value="Znf-ACC"/>
</dbReference>
<dbReference type="Pfam" id="PF01039">
    <property type="entry name" value="Carboxyl_trans"/>
    <property type="match status" value="1"/>
</dbReference>
<evidence type="ECO:0000256" key="7">
    <source>
        <dbReference type="ARBA" id="ARBA00022832"/>
    </source>
</evidence>
<comment type="subcellular location">
    <subcellularLocation>
        <location evidence="1 13">Cytoplasm</location>
    </subcellularLocation>
</comment>
<gene>
    <name evidence="13" type="primary">accD</name>
    <name evidence="15" type="ORF">ZBT109_1139</name>
</gene>
<comment type="function">
    <text evidence="12 13">Component of the acetyl coenzyme A carboxylase (ACC) complex. Biotin carboxylase (BC) catalyzes the carboxylation of biotin on its carrier protein (BCCP) and then the CO(2) group is transferred by the transcarboxylase to acetyl-CoA to form malonyl-CoA.</text>
</comment>